<dbReference type="FunFam" id="3.30.500.10:FF:000005">
    <property type="entry name" value="MHC class I antigen ZKA transcript variant 1"/>
    <property type="match status" value="1"/>
</dbReference>
<dbReference type="InterPro" id="IPR013783">
    <property type="entry name" value="Ig-like_fold"/>
</dbReference>
<feature type="region of interest" description="Disordered" evidence="3">
    <location>
        <begin position="427"/>
        <end position="474"/>
    </location>
</feature>
<reference evidence="7" key="1">
    <citation type="submission" date="2019-06" db="EMBL/GenBank/DDBJ databases">
        <authorList>
            <consortium name="Wellcome Sanger Institute Data Sharing"/>
        </authorList>
    </citation>
    <scope>NUCLEOTIDE SEQUENCE [LARGE SCALE GENOMIC DNA]</scope>
</reference>
<evidence type="ECO:0000256" key="1">
    <source>
        <dbReference type="ARBA" id="ARBA00023180"/>
    </source>
</evidence>
<dbReference type="PANTHER" id="PTHR16675">
    <property type="entry name" value="MHC CLASS I-RELATED"/>
    <property type="match status" value="1"/>
</dbReference>
<dbReference type="InterPro" id="IPR011162">
    <property type="entry name" value="MHC_I/II-like_Ag-recog"/>
</dbReference>
<dbReference type="InterPro" id="IPR050208">
    <property type="entry name" value="MHC_class-I_related"/>
</dbReference>
<proteinExistence type="inferred from homology"/>
<keyword evidence="4" id="KW-0812">Transmembrane</keyword>
<keyword evidence="5" id="KW-0732">Signal</keyword>
<reference evidence="7" key="2">
    <citation type="submission" date="2025-05" db="UniProtKB">
        <authorList>
            <consortium name="Ensembl"/>
        </authorList>
    </citation>
    <scope>IDENTIFICATION</scope>
</reference>
<comment type="similarity">
    <text evidence="2">Belongs to the MHC class I family.</text>
</comment>
<dbReference type="Pfam" id="PF07654">
    <property type="entry name" value="C1-set"/>
    <property type="match status" value="1"/>
</dbReference>
<feature type="transmembrane region" description="Helical" evidence="4">
    <location>
        <begin position="330"/>
        <end position="349"/>
    </location>
</feature>
<dbReference type="Gene3D" id="3.30.500.10">
    <property type="entry name" value="MHC class I-like antigen recognition-like"/>
    <property type="match status" value="1"/>
</dbReference>
<dbReference type="Ensembl" id="ENSSORT00005007827.1">
    <property type="protein sequence ID" value="ENSSORP00005007547.1"/>
    <property type="gene ID" value="ENSSORG00005004298.1"/>
</dbReference>
<feature type="compositionally biased region" description="Pro residues" evidence="3">
    <location>
        <begin position="364"/>
        <end position="380"/>
    </location>
</feature>
<dbReference type="GO" id="GO:0005615">
    <property type="term" value="C:extracellular space"/>
    <property type="evidence" value="ECO:0007669"/>
    <property type="project" value="TreeGrafter"/>
</dbReference>
<evidence type="ECO:0000256" key="2">
    <source>
        <dbReference type="RuleBase" id="RU004439"/>
    </source>
</evidence>
<keyword evidence="4" id="KW-1133">Transmembrane helix</keyword>
<dbReference type="InterPro" id="IPR003597">
    <property type="entry name" value="Ig_C1-set"/>
</dbReference>
<dbReference type="Gene3D" id="2.60.40.10">
    <property type="entry name" value="Immunoglobulins"/>
    <property type="match status" value="1"/>
</dbReference>
<accession>A0A672YSR5</accession>
<dbReference type="PANTHER" id="PTHR16675:SF193">
    <property type="entry name" value="LOC571647 PROTEIN-RELATED"/>
    <property type="match status" value="1"/>
</dbReference>
<dbReference type="Proteomes" id="UP000472271">
    <property type="component" value="Chromosome 11"/>
</dbReference>
<gene>
    <name evidence="7" type="primary">LOC115428710</name>
</gene>
<keyword evidence="4" id="KW-0472">Membrane</keyword>
<dbReference type="PRINTS" id="PR01638">
    <property type="entry name" value="MHCCLASSI"/>
</dbReference>
<feature type="region of interest" description="Disordered" evidence="3">
    <location>
        <begin position="361"/>
        <end position="380"/>
    </location>
</feature>
<feature type="domain" description="Ig-like" evidence="6">
    <location>
        <begin position="216"/>
        <end position="297"/>
    </location>
</feature>
<evidence type="ECO:0000256" key="3">
    <source>
        <dbReference type="SAM" id="MobiDB-lite"/>
    </source>
</evidence>
<dbReference type="Pfam" id="PF00129">
    <property type="entry name" value="MHC_I"/>
    <property type="match status" value="1"/>
</dbReference>
<sequence>MSKMYAIAFLLVLATGVTVNSETPSDRHSLTYIYTALSKDPKIPGIHEFTAMGILDSRVIDYFDSTTQVKTPKTHWMRERLEPEYWEKGTRSRKSKQQWFKVNLDILKERMNQTDNDIHVLQWRHGCEGVKKGNGSLEYSHGLDMYSYDGNDFLSFDDSSSVWVAPVKAAEQTKRKWDEVQVLKDYTKGYLEKECMDWLRKFLTYGEKDMYAAKPPEVYMFANNAKSKTNVVLNCMATGFYPPEIQIYIKRNSRILTKDDDVMSTGTRPNEDNTFQRRDSMEILRSDVAMYSCHVVHHPTGVNIIKVWDRKLPDPDDEPDSPVPVGVIEGVLGVVAVLGLGLVVLGILYKKGKLDRVIHRNPQQLPPQNPRPAVNPVPHPAPVAVEVEPAAQDPLIQQNEPKKGKNYNCGTFSQIPHEPLHTVNTNPPMFPFITDGSQGSLESKDSGHSSNDATSSGASNRGSGDGSHESLLGK</sequence>
<feature type="compositionally biased region" description="Polar residues" evidence="3">
    <location>
        <begin position="448"/>
        <end position="462"/>
    </location>
</feature>
<feature type="signal peptide" evidence="5">
    <location>
        <begin position="1"/>
        <end position="21"/>
    </location>
</feature>
<dbReference type="InterPro" id="IPR001039">
    <property type="entry name" value="MHC_I_a_a1/a2"/>
</dbReference>
<evidence type="ECO:0000259" key="6">
    <source>
        <dbReference type="PROSITE" id="PS50835"/>
    </source>
</evidence>
<keyword evidence="8" id="KW-1185">Reference proteome</keyword>
<organism evidence="7 8">
    <name type="scientific">Sphaeramia orbicularis</name>
    <name type="common">orbiculate cardinalfish</name>
    <dbReference type="NCBI Taxonomy" id="375764"/>
    <lineage>
        <taxon>Eukaryota</taxon>
        <taxon>Metazoa</taxon>
        <taxon>Chordata</taxon>
        <taxon>Craniata</taxon>
        <taxon>Vertebrata</taxon>
        <taxon>Euteleostomi</taxon>
        <taxon>Actinopterygii</taxon>
        <taxon>Neopterygii</taxon>
        <taxon>Teleostei</taxon>
        <taxon>Neoteleostei</taxon>
        <taxon>Acanthomorphata</taxon>
        <taxon>Gobiaria</taxon>
        <taxon>Kurtiformes</taxon>
        <taxon>Apogonoidei</taxon>
        <taxon>Apogonidae</taxon>
        <taxon>Apogoninae</taxon>
        <taxon>Sphaeramia</taxon>
    </lineage>
</organism>
<evidence type="ECO:0000256" key="4">
    <source>
        <dbReference type="SAM" id="Phobius"/>
    </source>
</evidence>
<evidence type="ECO:0000256" key="5">
    <source>
        <dbReference type="SAM" id="SignalP"/>
    </source>
</evidence>
<dbReference type="Ensembl" id="ENSSORT00005007826.1">
    <property type="protein sequence ID" value="ENSSORP00005007546.1"/>
    <property type="gene ID" value="ENSSORG00005004298.1"/>
</dbReference>
<feature type="chain" id="PRO_5044627670" description="Ig-like domain-containing protein" evidence="5">
    <location>
        <begin position="22"/>
        <end position="474"/>
    </location>
</feature>
<dbReference type="GO" id="GO:0009897">
    <property type="term" value="C:external side of plasma membrane"/>
    <property type="evidence" value="ECO:0007669"/>
    <property type="project" value="TreeGrafter"/>
</dbReference>
<evidence type="ECO:0000313" key="8">
    <source>
        <dbReference type="Proteomes" id="UP000472271"/>
    </source>
</evidence>
<evidence type="ECO:0000313" key="7">
    <source>
        <dbReference type="Ensembl" id="ENSSORP00005007547.1"/>
    </source>
</evidence>
<dbReference type="GO" id="GO:0006955">
    <property type="term" value="P:immune response"/>
    <property type="evidence" value="ECO:0007669"/>
    <property type="project" value="TreeGrafter"/>
</dbReference>
<dbReference type="SMART" id="SM00407">
    <property type="entry name" value="IGc1"/>
    <property type="match status" value="1"/>
</dbReference>
<dbReference type="SUPFAM" id="SSF48726">
    <property type="entry name" value="Immunoglobulin"/>
    <property type="match status" value="1"/>
</dbReference>
<protein>
    <recommendedName>
        <fullName evidence="6">Ig-like domain-containing protein</fullName>
    </recommendedName>
</protein>
<dbReference type="PROSITE" id="PS50835">
    <property type="entry name" value="IG_LIKE"/>
    <property type="match status" value="1"/>
</dbReference>
<name>A0A672YSR5_9TELE</name>
<dbReference type="InterPro" id="IPR007110">
    <property type="entry name" value="Ig-like_dom"/>
</dbReference>
<dbReference type="InterPro" id="IPR011161">
    <property type="entry name" value="MHC_I-like_Ag-recog"/>
</dbReference>
<dbReference type="InterPro" id="IPR037055">
    <property type="entry name" value="MHC_I-like_Ag-recog_sf"/>
</dbReference>
<dbReference type="AlphaFoldDB" id="A0A672YSR5"/>
<dbReference type="SUPFAM" id="SSF54452">
    <property type="entry name" value="MHC antigen-recognition domain"/>
    <property type="match status" value="1"/>
</dbReference>
<keyword evidence="1" id="KW-0325">Glycoprotein</keyword>
<dbReference type="InterPro" id="IPR036179">
    <property type="entry name" value="Ig-like_dom_sf"/>
</dbReference>